<dbReference type="InterPro" id="IPR030395">
    <property type="entry name" value="GP_PDE_dom"/>
</dbReference>
<dbReference type="eggNOG" id="COG0584">
    <property type="taxonomic scope" value="Bacteria"/>
</dbReference>
<dbReference type="CDD" id="cd08566">
    <property type="entry name" value="GDPD_AtGDE_like"/>
    <property type="match status" value="1"/>
</dbReference>
<dbReference type="PANTHER" id="PTHR46211">
    <property type="entry name" value="GLYCEROPHOSPHORYL DIESTER PHOSPHODIESTERASE"/>
    <property type="match status" value="1"/>
</dbReference>
<organism evidence="2 3">
    <name type="scientific">Bernardetia litoralis (strain ATCC 23117 / DSM 6794 / NBRC 15988 / NCIMB 1366 / Fx l1 / Sio-4)</name>
    <name type="common">Flexibacter litoralis</name>
    <dbReference type="NCBI Taxonomy" id="880071"/>
    <lineage>
        <taxon>Bacteria</taxon>
        <taxon>Pseudomonadati</taxon>
        <taxon>Bacteroidota</taxon>
        <taxon>Cytophagia</taxon>
        <taxon>Cytophagales</taxon>
        <taxon>Bernardetiaceae</taxon>
        <taxon>Bernardetia</taxon>
    </lineage>
</organism>
<dbReference type="Pfam" id="PF03009">
    <property type="entry name" value="GDPD"/>
    <property type="match status" value="1"/>
</dbReference>
<dbReference type="EMBL" id="CP003345">
    <property type="protein sequence ID" value="AFM05189.1"/>
    <property type="molecule type" value="Genomic_DNA"/>
</dbReference>
<dbReference type="HOGENOM" id="CLU_030006_3_5_10"/>
<dbReference type="Proteomes" id="UP000006054">
    <property type="component" value="Chromosome"/>
</dbReference>
<feature type="domain" description="GP-PDE" evidence="1">
    <location>
        <begin position="41"/>
        <end position="286"/>
    </location>
</feature>
<protein>
    <submittedName>
        <fullName evidence="2">Glycerophosphoryl diester phosphodiesterase</fullName>
    </submittedName>
</protein>
<dbReference type="OrthoDB" id="384721at2"/>
<sequence length="287" mass="33328" precursor="true">MKKTLLNRQIFQILFFSLFFSFSFSSCHKEEININLNEKSIKVIGHGGMGIGQVYPMNTYESIAYALSLGSDGVEIDVQMTKDGVLVAFHDEELETKTNKKGKIYEQNWDDIKDAQYIKSAPYTNYRIVRLEDLFAYLPNLDKYVISLDVKSFNPSTSAEYNYQFNTALISLIEKYKQKRNLDLNNIFLELKRTDLIESIQKERPNYQIFTYETFEIALERAKKYNLRGIIVQTDYLTKEKVELAHNEGLLVATFNTHSETDNIEAINKGVDYIQTDKVQNLIKILK</sequence>
<dbReference type="PANTHER" id="PTHR46211:SF14">
    <property type="entry name" value="GLYCEROPHOSPHODIESTER PHOSPHODIESTERASE"/>
    <property type="match status" value="1"/>
</dbReference>
<dbReference type="SUPFAM" id="SSF51695">
    <property type="entry name" value="PLC-like phosphodiesterases"/>
    <property type="match status" value="1"/>
</dbReference>
<dbReference type="GO" id="GO:0008081">
    <property type="term" value="F:phosphoric diester hydrolase activity"/>
    <property type="evidence" value="ECO:0007669"/>
    <property type="project" value="InterPro"/>
</dbReference>
<dbReference type="InterPro" id="IPR017946">
    <property type="entry name" value="PLC-like_Pdiesterase_TIM-brl"/>
</dbReference>
<keyword evidence="3" id="KW-1185">Reference proteome</keyword>
<proteinExistence type="predicted"/>
<dbReference type="PATRIC" id="fig|880071.3.peg.2823"/>
<name>I4AMK4_BERLS</name>
<dbReference type="Gene3D" id="3.20.20.190">
    <property type="entry name" value="Phosphatidylinositol (PI) phosphodiesterase"/>
    <property type="match status" value="1"/>
</dbReference>
<dbReference type="PROSITE" id="PS51257">
    <property type="entry name" value="PROKAR_LIPOPROTEIN"/>
    <property type="match status" value="1"/>
</dbReference>
<accession>I4AMK4</accession>
<dbReference type="GO" id="GO:0006629">
    <property type="term" value="P:lipid metabolic process"/>
    <property type="evidence" value="ECO:0007669"/>
    <property type="project" value="InterPro"/>
</dbReference>
<evidence type="ECO:0000313" key="2">
    <source>
        <dbReference type="EMBL" id="AFM05189.1"/>
    </source>
</evidence>
<dbReference type="AlphaFoldDB" id="I4AMK4"/>
<dbReference type="RefSeq" id="WP_014798623.1">
    <property type="nucleotide sequence ID" value="NC_018018.1"/>
</dbReference>
<dbReference type="STRING" id="880071.Fleli_2836"/>
<gene>
    <name evidence="2" type="ordered locus">Fleli_2836</name>
</gene>
<dbReference type="KEGG" id="fli:Fleli_2836"/>
<evidence type="ECO:0000259" key="1">
    <source>
        <dbReference type="PROSITE" id="PS51704"/>
    </source>
</evidence>
<dbReference type="PROSITE" id="PS51704">
    <property type="entry name" value="GP_PDE"/>
    <property type="match status" value="1"/>
</dbReference>
<reference evidence="3" key="1">
    <citation type="submission" date="2012-06" db="EMBL/GenBank/DDBJ databases">
        <title>The complete genome of Flexibacter litoralis DSM 6794.</title>
        <authorList>
            <person name="Lucas S."/>
            <person name="Copeland A."/>
            <person name="Lapidus A."/>
            <person name="Glavina del Rio T."/>
            <person name="Dalin E."/>
            <person name="Tice H."/>
            <person name="Bruce D."/>
            <person name="Goodwin L."/>
            <person name="Pitluck S."/>
            <person name="Peters L."/>
            <person name="Ovchinnikova G."/>
            <person name="Lu M."/>
            <person name="Kyrpides N."/>
            <person name="Mavromatis K."/>
            <person name="Ivanova N."/>
            <person name="Brettin T."/>
            <person name="Detter J.C."/>
            <person name="Han C."/>
            <person name="Larimer F."/>
            <person name="Land M."/>
            <person name="Hauser L."/>
            <person name="Markowitz V."/>
            <person name="Cheng J.-F."/>
            <person name="Hugenholtz P."/>
            <person name="Woyke T."/>
            <person name="Wu D."/>
            <person name="Spring S."/>
            <person name="Lang E."/>
            <person name="Kopitz M."/>
            <person name="Brambilla E."/>
            <person name="Klenk H.-P."/>
            <person name="Eisen J.A."/>
        </authorList>
    </citation>
    <scope>NUCLEOTIDE SEQUENCE [LARGE SCALE GENOMIC DNA]</scope>
    <source>
        <strain evidence="3">ATCC 23117 / DSM 6794 / NBRC 15988 / NCIMB 1366 / Sio-4</strain>
    </source>
</reference>
<evidence type="ECO:0000313" key="3">
    <source>
        <dbReference type="Proteomes" id="UP000006054"/>
    </source>
</evidence>